<dbReference type="Pfam" id="PF03780">
    <property type="entry name" value="Asp23"/>
    <property type="match status" value="1"/>
</dbReference>
<comment type="similarity">
    <text evidence="1">Belongs to the asp23 family.</text>
</comment>
<feature type="transmembrane region" description="Helical" evidence="2">
    <location>
        <begin position="45"/>
        <end position="66"/>
    </location>
</feature>
<name>A0A377GYK0_9FUSO</name>
<dbReference type="NCBIfam" id="NF033218">
    <property type="entry name" value="anchor_AmaP"/>
    <property type="match status" value="1"/>
</dbReference>
<evidence type="ECO:0000256" key="1">
    <source>
        <dbReference type="ARBA" id="ARBA00005721"/>
    </source>
</evidence>
<gene>
    <name evidence="3" type="ORF">NCTC10723_01503</name>
</gene>
<dbReference type="RefSeq" id="WP_115270873.1">
    <property type="nucleotide sequence ID" value="NZ_UGGU01000003.1"/>
</dbReference>
<protein>
    <recommendedName>
        <fullName evidence="5">Alkaline shock response membrane anchor protein AmaP</fullName>
    </recommendedName>
</protein>
<sequence length="174" mass="19814">MIKKIIFFFAWIGIFLLSITGIVYVVIPKYLVQFNTYIGTLSYDIIVLIISIIYFIVSILKFLSLFEKNKDYEIKTEDGIVYISSSSVTSFIRELLTKDKEISNIRVETSKKGRKFNIKVRLDMLSNGNISGKSSSIQNEIKSKLADKMGLEVGTIEVKISKLAVKDTDSQFEE</sequence>
<evidence type="ECO:0008006" key="5">
    <source>
        <dbReference type="Google" id="ProtNLM"/>
    </source>
</evidence>
<dbReference type="InterPro" id="IPR005531">
    <property type="entry name" value="Asp23"/>
</dbReference>
<evidence type="ECO:0000256" key="2">
    <source>
        <dbReference type="SAM" id="Phobius"/>
    </source>
</evidence>
<organism evidence="3 4">
    <name type="scientific">Fusobacterium necrogenes</name>
    <dbReference type="NCBI Taxonomy" id="858"/>
    <lineage>
        <taxon>Bacteria</taxon>
        <taxon>Fusobacteriati</taxon>
        <taxon>Fusobacteriota</taxon>
        <taxon>Fusobacteriia</taxon>
        <taxon>Fusobacteriales</taxon>
        <taxon>Fusobacteriaceae</taxon>
        <taxon>Fusobacterium</taxon>
    </lineage>
</organism>
<keyword evidence="4" id="KW-1185">Reference proteome</keyword>
<dbReference type="EMBL" id="UGGU01000003">
    <property type="protein sequence ID" value="STO32038.1"/>
    <property type="molecule type" value="Genomic_DNA"/>
</dbReference>
<reference evidence="3 4" key="1">
    <citation type="submission" date="2018-06" db="EMBL/GenBank/DDBJ databases">
        <authorList>
            <consortium name="Pathogen Informatics"/>
            <person name="Doyle S."/>
        </authorList>
    </citation>
    <scope>NUCLEOTIDE SEQUENCE [LARGE SCALE GENOMIC DNA]</scope>
    <source>
        <strain evidence="3 4">NCTC10723</strain>
    </source>
</reference>
<dbReference type="AlphaFoldDB" id="A0A377GYK0"/>
<dbReference type="Proteomes" id="UP000255328">
    <property type="component" value="Unassembled WGS sequence"/>
</dbReference>
<feature type="transmembrane region" description="Helical" evidence="2">
    <location>
        <begin position="5"/>
        <end position="25"/>
    </location>
</feature>
<accession>A0A377GYK0</accession>
<evidence type="ECO:0000313" key="3">
    <source>
        <dbReference type="EMBL" id="STO32038.1"/>
    </source>
</evidence>
<keyword evidence="2" id="KW-0472">Membrane</keyword>
<keyword evidence="2" id="KW-0812">Transmembrane</keyword>
<proteinExistence type="inferred from homology"/>
<evidence type="ECO:0000313" key="4">
    <source>
        <dbReference type="Proteomes" id="UP000255328"/>
    </source>
</evidence>
<keyword evidence="2" id="KW-1133">Transmembrane helix</keyword>
<dbReference type="OrthoDB" id="87741at2"/>